<dbReference type="AlphaFoldDB" id="A0A4R2NYZ9"/>
<organism evidence="2 3">
    <name type="scientific">Tenacibaculum skagerrakense</name>
    <dbReference type="NCBI Taxonomy" id="186571"/>
    <lineage>
        <taxon>Bacteria</taxon>
        <taxon>Pseudomonadati</taxon>
        <taxon>Bacteroidota</taxon>
        <taxon>Flavobacteriia</taxon>
        <taxon>Flavobacteriales</taxon>
        <taxon>Flavobacteriaceae</taxon>
        <taxon>Tenacibaculum</taxon>
    </lineage>
</organism>
<dbReference type="PANTHER" id="PTHR23025:SF3">
    <property type="entry name" value="HORMONE-SENSITIVE LIPASE"/>
    <property type="match status" value="1"/>
</dbReference>
<dbReference type="GO" id="GO:0004771">
    <property type="term" value="F:sterol ester esterase activity"/>
    <property type="evidence" value="ECO:0007669"/>
    <property type="project" value="TreeGrafter"/>
</dbReference>
<feature type="domain" description="Alpha/beta hydrolase fold-3" evidence="1">
    <location>
        <begin position="71"/>
        <end position="272"/>
    </location>
</feature>
<dbReference type="Pfam" id="PF07859">
    <property type="entry name" value="Abhydrolase_3"/>
    <property type="match status" value="1"/>
</dbReference>
<reference evidence="2 3" key="1">
    <citation type="submission" date="2019-03" db="EMBL/GenBank/DDBJ databases">
        <title>Genomic Encyclopedia of Type Strains, Phase IV (KMG-IV): sequencing the most valuable type-strain genomes for metagenomic binning, comparative biology and taxonomic classification.</title>
        <authorList>
            <person name="Goeker M."/>
        </authorList>
    </citation>
    <scope>NUCLEOTIDE SEQUENCE [LARGE SCALE GENOMIC DNA]</scope>
    <source>
        <strain evidence="2 3">DSM 14836</strain>
    </source>
</reference>
<dbReference type="GO" id="GO:0019433">
    <property type="term" value="P:triglyceride catabolic process"/>
    <property type="evidence" value="ECO:0007669"/>
    <property type="project" value="TreeGrafter"/>
</dbReference>
<dbReference type="Gene3D" id="3.40.50.1820">
    <property type="entry name" value="alpha/beta hydrolase"/>
    <property type="match status" value="1"/>
</dbReference>
<dbReference type="InterPro" id="IPR029058">
    <property type="entry name" value="AB_hydrolase_fold"/>
</dbReference>
<dbReference type="OrthoDB" id="9815425at2"/>
<protein>
    <submittedName>
        <fullName evidence="2">Acetyl esterase/lipase</fullName>
    </submittedName>
</protein>
<dbReference type="PANTHER" id="PTHR23025">
    <property type="entry name" value="TRIACYLGLYCEROL LIPASE"/>
    <property type="match status" value="1"/>
</dbReference>
<dbReference type="GO" id="GO:0004806">
    <property type="term" value="F:triacylglycerol lipase activity"/>
    <property type="evidence" value="ECO:0007669"/>
    <property type="project" value="TreeGrafter"/>
</dbReference>
<comment type="caution">
    <text evidence="2">The sequence shown here is derived from an EMBL/GenBank/DDBJ whole genome shotgun (WGS) entry which is preliminary data.</text>
</comment>
<keyword evidence="3" id="KW-1185">Reference proteome</keyword>
<dbReference type="EMBL" id="SLXM01000002">
    <property type="protein sequence ID" value="TCP26741.1"/>
    <property type="molecule type" value="Genomic_DNA"/>
</dbReference>
<dbReference type="GO" id="GO:0005829">
    <property type="term" value="C:cytosol"/>
    <property type="evidence" value="ECO:0007669"/>
    <property type="project" value="TreeGrafter"/>
</dbReference>
<dbReference type="Proteomes" id="UP000294564">
    <property type="component" value="Unassembled WGS sequence"/>
</dbReference>
<evidence type="ECO:0000313" key="3">
    <source>
        <dbReference type="Proteomes" id="UP000294564"/>
    </source>
</evidence>
<evidence type="ECO:0000259" key="1">
    <source>
        <dbReference type="Pfam" id="PF07859"/>
    </source>
</evidence>
<evidence type="ECO:0000313" key="2">
    <source>
        <dbReference type="EMBL" id="TCP26741.1"/>
    </source>
</evidence>
<dbReference type="RefSeq" id="WP_132793467.1">
    <property type="nucleotide sequence ID" value="NZ_SLXM01000002.1"/>
</dbReference>
<gene>
    <name evidence="2" type="ORF">EV195_10280</name>
</gene>
<sequence>MLRKLTFFILRIMGIKKIFSESPINYKKLRKSDLKKPPKSFYKKFTVGELTVDETKIYKIENKSEKSKELVIFIHGGAFVSGPAEHHWKAVEKIVKHSGKDVWLLDYPKAPEFTIEQICDNIDSVFEFAVQTTVLPENTILIGDSVGGNLIMSLTQRLIQKKKEIPGKLVLITPVFDASLTNKDIKVIESKDPMLGIKGALSAKELAAGTLDLKDQMISPLYGSFKGFPKTDIYIGEYDIMCPDAKIGANKMKKEEVEVQVINGEKMPHIFPLLPILPEAKIALNQIINSIRE</sequence>
<dbReference type="SUPFAM" id="SSF53474">
    <property type="entry name" value="alpha/beta-Hydrolases"/>
    <property type="match status" value="1"/>
</dbReference>
<dbReference type="InterPro" id="IPR013094">
    <property type="entry name" value="AB_hydrolase_3"/>
</dbReference>
<name>A0A4R2NYZ9_9FLAO</name>
<accession>A0A4R2NYZ9</accession>
<proteinExistence type="predicted"/>